<evidence type="ECO:0000313" key="1">
    <source>
        <dbReference type="EMBL" id="EYC39274.1"/>
    </source>
</evidence>
<comment type="caution">
    <text evidence="1">The sequence shown here is derived from an EMBL/GenBank/DDBJ whole genome shotgun (WGS) entry which is preliminary data.</text>
</comment>
<dbReference type="EMBL" id="JARK01000265">
    <property type="protein sequence ID" value="EYC39274.1"/>
    <property type="molecule type" value="Genomic_DNA"/>
</dbReference>
<protein>
    <submittedName>
        <fullName evidence="1">Uncharacterized protein</fullName>
    </submittedName>
</protein>
<organism evidence="1 2">
    <name type="scientific">Ancylostoma ceylanicum</name>
    <dbReference type="NCBI Taxonomy" id="53326"/>
    <lineage>
        <taxon>Eukaryota</taxon>
        <taxon>Metazoa</taxon>
        <taxon>Ecdysozoa</taxon>
        <taxon>Nematoda</taxon>
        <taxon>Chromadorea</taxon>
        <taxon>Rhabditida</taxon>
        <taxon>Rhabditina</taxon>
        <taxon>Rhabditomorpha</taxon>
        <taxon>Strongyloidea</taxon>
        <taxon>Ancylostomatidae</taxon>
        <taxon>Ancylostomatinae</taxon>
        <taxon>Ancylostoma</taxon>
    </lineage>
</organism>
<sequence>MRRIRSEGCCDAMYFLKALSELNPIVASTKEYYRDDDEAIIIKMAESCSTGLGILVLLFTTSIDECTSR</sequence>
<proteinExistence type="predicted"/>
<keyword evidence="2" id="KW-1185">Reference proteome</keyword>
<gene>
    <name evidence="1" type="primary">Acey_s0665.g1327</name>
    <name evidence="1" type="ORF">Y032_0665g1327</name>
</gene>
<evidence type="ECO:0000313" key="2">
    <source>
        <dbReference type="Proteomes" id="UP000024635"/>
    </source>
</evidence>
<dbReference type="Proteomes" id="UP000024635">
    <property type="component" value="Unassembled WGS sequence"/>
</dbReference>
<name>A0A016WHG5_9BILA</name>
<accession>A0A016WHG5</accession>
<dbReference type="AlphaFoldDB" id="A0A016WHG5"/>
<reference evidence="2" key="1">
    <citation type="journal article" date="2015" name="Nat. Genet.">
        <title>The genome and transcriptome of the zoonotic hookworm Ancylostoma ceylanicum identify infection-specific gene families.</title>
        <authorList>
            <person name="Schwarz E.M."/>
            <person name="Hu Y."/>
            <person name="Antoshechkin I."/>
            <person name="Miller M.M."/>
            <person name="Sternberg P.W."/>
            <person name="Aroian R.V."/>
        </authorList>
    </citation>
    <scope>NUCLEOTIDE SEQUENCE</scope>
    <source>
        <strain evidence="2">HY135</strain>
    </source>
</reference>